<accession>A0A7N0TCX7</accession>
<name>A0A7N0TCX7_KALFE</name>
<dbReference type="Gramene" id="Kaladp0032s0243.1.v1.1">
    <property type="protein sequence ID" value="Kaladp0032s0243.1.v1.1"/>
    <property type="gene ID" value="Kaladp0032s0243.v1.1"/>
</dbReference>
<evidence type="ECO:0000313" key="1">
    <source>
        <dbReference type="EnsemblPlants" id="Kaladp0032s0243.1.v1.1"/>
    </source>
</evidence>
<proteinExistence type="predicted"/>
<keyword evidence="2" id="KW-1185">Reference proteome</keyword>
<reference evidence="1" key="1">
    <citation type="submission" date="2021-01" db="UniProtKB">
        <authorList>
            <consortium name="EnsemblPlants"/>
        </authorList>
    </citation>
    <scope>IDENTIFICATION</scope>
</reference>
<dbReference type="Proteomes" id="UP000594263">
    <property type="component" value="Unplaced"/>
</dbReference>
<sequence>MALIKLENEALKMLDDIWEFADYYRMKDIDHLLWRVGDWYEYVETTKEYPPVRKFSDVVYEKLRLWESVKDSFINLKDAYYSELEVAGKREQPFEHEENAKNEVLDQITHLKNRIAKAREDSEREDFERKAEIELKLTRMGMIADETITRGEMHKKLLKRLYKMVAKLEYFEVYQIQRIVEYMEDWLENSINWNYSNALCDLVSLKKFYKAVYVEVWKASGWQRMAKQNIDMTQKLMKRINQLKGLLEQPA</sequence>
<protein>
    <submittedName>
        <fullName evidence="1">Uncharacterized protein</fullName>
    </submittedName>
</protein>
<dbReference type="AlphaFoldDB" id="A0A7N0TCX7"/>
<dbReference type="EnsemblPlants" id="Kaladp0032s0243.1.v1.1">
    <property type="protein sequence ID" value="Kaladp0032s0243.1.v1.1"/>
    <property type="gene ID" value="Kaladp0032s0243.v1.1"/>
</dbReference>
<organism evidence="1 2">
    <name type="scientific">Kalanchoe fedtschenkoi</name>
    <name type="common">Lavender scallops</name>
    <name type="synonym">South American air plant</name>
    <dbReference type="NCBI Taxonomy" id="63787"/>
    <lineage>
        <taxon>Eukaryota</taxon>
        <taxon>Viridiplantae</taxon>
        <taxon>Streptophyta</taxon>
        <taxon>Embryophyta</taxon>
        <taxon>Tracheophyta</taxon>
        <taxon>Spermatophyta</taxon>
        <taxon>Magnoliopsida</taxon>
        <taxon>eudicotyledons</taxon>
        <taxon>Gunneridae</taxon>
        <taxon>Pentapetalae</taxon>
        <taxon>Saxifragales</taxon>
        <taxon>Crassulaceae</taxon>
        <taxon>Kalanchoe</taxon>
    </lineage>
</organism>
<evidence type="ECO:0000313" key="2">
    <source>
        <dbReference type="Proteomes" id="UP000594263"/>
    </source>
</evidence>